<evidence type="ECO:0000256" key="2">
    <source>
        <dbReference type="ARBA" id="ARBA00022475"/>
    </source>
</evidence>
<protein>
    <submittedName>
        <fullName evidence="8">Glycosyltransferase</fullName>
    </submittedName>
</protein>
<feature type="transmembrane region" description="Helical" evidence="6">
    <location>
        <begin position="317"/>
        <end position="336"/>
    </location>
</feature>
<evidence type="ECO:0000259" key="7">
    <source>
        <dbReference type="Pfam" id="PF00535"/>
    </source>
</evidence>
<dbReference type="InterPro" id="IPR029044">
    <property type="entry name" value="Nucleotide-diphossugar_trans"/>
</dbReference>
<evidence type="ECO:0000256" key="3">
    <source>
        <dbReference type="ARBA" id="ARBA00022676"/>
    </source>
</evidence>
<dbReference type="InterPro" id="IPR001173">
    <property type="entry name" value="Glyco_trans_2-like"/>
</dbReference>
<feature type="transmembrane region" description="Helical" evidence="6">
    <location>
        <begin position="343"/>
        <end position="365"/>
    </location>
</feature>
<evidence type="ECO:0000313" key="9">
    <source>
        <dbReference type="Proteomes" id="UP000823638"/>
    </source>
</evidence>
<dbReference type="PANTHER" id="PTHR43646">
    <property type="entry name" value="GLYCOSYLTRANSFERASE"/>
    <property type="match status" value="1"/>
</dbReference>
<dbReference type="PANTHER" id="PTHR43646:SF2">
    <property type="entry name" value="GLYCOSYLTRANSFERASE 2-LIKE DOMAIN-CONTAINING PROTEIN"/>
    <property type="match status" value="1"/>
</dbReference>
<comment type="caution">
    <text evidence="8">The sequence shown here is derived from an EMBL/GenBank/DDBJ whole genome shotgun (WGS) entry which is preliminary data.</text>
</comment>
<dbReference type="Proteomes" id="UP000823638">
    <property type="component" value="Unassembled WGS sequence"/>
</dbReference>
<comment type="subcellular location">
    <subcellularLocation>
        <location evidence="1">Cell membrane</location>
    </subcellularLocation>
</comment>
<gene>
    <name evidence="8" type="ORF">IAA81_05565</name>
</gene>
<reference evidence="8" key="2">
    <citation type="journal article" date="2021" name="PeerJ">
        <title>Extensive microbial diversity within the chicken gut microbiome revealed by metagenomics and culture.</title>
        <authorList>
            <person name="Gilroy R."/>
            <person name="Ravi A."/>
            <person name="Getino M."/>
            <person name="Pursley I."/>
            <person name="Horton D.L."/>
            <person name="Alikhan N.F."/>
            <person name="Baker D."/>
            <person name="Gharbi K."/>
            <person name="Hall N."/>
            <person name="Watson M."/>
            <person name="Adriaenssens E.M."/>
            <person name="Foster-Nyarko E."/>
            <person name="Jarju S."/>
            <person name="Secka A."/>
            <person name="Antonio M."/>
            <person name="Oren A."/>
            <person name="Chaudhuri R.R."/>
            <person name="La Ragione R."/>
            <person name="Hildebrand F."/>
            <person name="Pallen M.J."/>
        </authorList>
    </citation>
    <scope>NUCLEOTIDE SEQUENCE</scope>
    <source>
        <strain evidence="8">10532</strain>
    </source>
</reference>
<dbReference type="CDD" id="cd06423">
    <property type="entry name" value="CESA_like"/>
    <property type="match status" value="1"/>
</dbReference>
<sequence>MVFVDKILELYVAIAILCSSYFLVLCILNVLWMKRHTFKASAKNGPRVSVLVPARNEEGCIGTCLENLVNQTYENYDIFILDDNSWDRTYEIASGFTEKYPDKVHVIKGKPLPQGWNGKCYAMEQLVGFADGEILVFTDADTVHSQESVSWAVTNILNNDLDFLSGYVYEDLQTLGEKLVVPNIFILTGFVIPLWLNKLIKLPVLSTAVGQYIAVKADSFRAAGGYGAVKSVTTEDVYLARHMRSMGYKTLFLDIKDYVSCRMYDGYFSSVRGISKNIFDFIGKNKFLLFGLVLFIMLFTVLPIFFVFGLMSYNPLMAFYLLISVCFYILTWFIMLKDRNLSPFYAFLAPVLFFQLVLMALYAFYKTNSGQGFEWKGRKVR</sequence>
<reference evidence="8" key="1">
    <citation type="submission" date="2020-10" db="EMBL/GenBank/DDBJ databases">
        <authorList>
            <person name="Gilroy R."/>
        </authorList>
    </citation>
    <scope>NUCLEOTIDE SEQUENCE</scope>
    <source>
        <strain evidence="8">10532</strain>
    </source>
</reference>
<accession>A0A9D9HPQ5</accession>
<evidence type="ECO:0000313" key="8">
    <source>
        <dbReference type="EMBL" id="MBO8457680.1"/>
    </source>
</evidence>
<proteinExistence type="predicted"/>
<keyword evidence="6" id="KW-1133">Transmembrane helix</keyword>
<evidence type="ECO:0000256" key="6">
    <source>
        <dbReference type="SAM" id="Phobius"/>
    </source>
</evidence>
<keyword evidence="3" id="KW-0328">Glycosyltransferase</keyword>
<evidence type="ECO:0000256" key="1">
    <source>
        <dbReference type="ARBA" id="ARBA00004236"/>
    </source>
</evidence>
<evidence type="ECO:0000256" key="5">
    <source>
        <dbReference type="ARBA" id="ARBA00023136"/>
    </source>
</evidence>
<feature type="transmembrane region" description="Helical" evidence="6">
    <location>
        <begin position="12"/>
        <end position="33"/>
    </location>
</feature>
<dbReference type="AlphaFoldDB" id="A0A9D9HPQ5"/>
<keyword evidence="2" id="KW-1003">Cell membrane</keyword>
<evidence type="ECO:0000256" key="4">
    <source>
        <dbReference type="ARBA" id="ARBA00022679"/>
    </source>
</evidence>
<dbReference type="Pfam" id="PF00535">
    <property type="entry name" value="Glycos_transf_2"/>
    <property type="match status" value="1"/>
</dbReference>
<feature type="domain" description="Glycosyltransferase 2-like" evidence="7">
    <location>
        <begin position="49"/>
        <end position="174"/>
    </location>
</feature>
<dbReference type="SUPFAM" id="SSF53448">
    <property type="entry name" value="Nucleotide-diphospho-sugar transferases"/>
    <property type="match status" value="1"/>
</dbReference>
<feature type="transmembrane region" description="Helical" evidence="6">
    <location>
        <begin position="287"/>
        <end position="311"/>
    </location>
</feature>
<name>A0A9D9HPQ5_9SPIR</name>
<keyword evidence="6" id="KW-0812">Transmembrane</keyword>
<dbReference type="Gene3D" id="3.90.550.10">
    <property type="entry name" value="Spore Coat Polysaccharide Biosynthesis Protein SpsA, Chain A"/>
    <property type="match status" value="1"/>
</dbReference>
<dbReference type="EMBL" id="JADIMM010000073">
    <property type="protein sequence ID" value="MBO8457680.1"/>
    <property type="molecule type" value="Genomic_DNA"/>
</dbReference>
<keyword evidence="5 6" id="KW-0472">Membrane</keyword>
<keyword evidence="4" id="KW-0808">Transferase</keyword>
<organism evidence="8 9">
    <name type="scientific">Candidatus Gallitreponema excrementavium</name>
    <dbReference type="NCBI Taxonomy" id="2840840"/>
    <lineage>
        <taxon>Bacteria</taxon>
        <taxon>Pseudomonadati</taxon>
        <taxon>Spirochaetota</taxon>
        <taxon>Spirochaetia</taxon>
        <taxon>Spirochaetales</taxon>
        <taxon>Candidatus Gallitreponema</taxon>
    </lineage>
</organism>
<dbReference type="GO" id="GO:0005886">
    <property type="term" value="C:plasma membrane"/>
    <property type="evidence" value="ECO:0007669"/>
    <property type="project" value="UniProtKB-SubCell"/>
</dbReference>
<dbReference type="GO" id="GO:0016757">
    <property type="term" value="F:glycosyltransferase activity"/>
    <property type="evidence" value="ECO:0007669"/>
    <property type="project" value="UniProtKB-KW"/>
</dbReference>